<dbReference type="Pfam" id="PF02742">
    <property type="entry name" value="Fe_dep_repr_C"/>
    <property type="match status" value="1"/>
</dbReference>
<keyword evidence="10" id="KW-0464">Manganese</keyword>
<keyword evidence="14" id="KW-1185">Reference proteome</keyword>
<comment type="subcellular location">
    <subcellularLocation>
        <location evidence="1">Cytoplasm</location>
    </subcellularLocation>
</comment>
<keyword evidence="9" id="KW-0804">Transcription</keyword>
<reference evidence="14" key="1">
    <citation type="submission" date="2021-02" db="EMBL/GenBank/DDBJ databases">
        <title>Leucobacter sp. CX169.</title>
        <authorList>
            <person name="Cheng Y."/>
        </authorList>
    </citation>
    <scope>NUCLEOTIDE SEQUENCE [LARGE SCALE GENOMIC DNA]</scope>
    <source>
        <strain evidence="14">JY899</strain>
    </source>
</reference>
<dbReference type="InterPro" id="IPR050536">
    <property type="entry name" value="DtxR_MntR_Metal-Reg"/>
</dbReference>
<dbReference type="InterPro" id="IPR036390">
    <property type="entry name" value="WH_DNA-bd_sf"/>
</dbReference>
<evidence type="ECO:0000259" key="12">
    <source>
        <dbReference type="PROSITE" id="PS50944"/>
    </source>
</evidence>
<dbReference type="InterPro" id="IPR036388">
    <property type="entry name" value="WH-like_DNA-bd_sf"/>
</dbReference>
<proteinExistence type="inferred from homology"/>
<evidence type="ECO:0000256" key="3">
    <source>
        <dbReference type="ARBA" id="ARBA00011738"/>
    </source>
</evidence>
<comment type="subunit">
    <text evidence="3">Homodimer.</text>
</comment>
<dbReference type="SMART" id="SM00529">
    <property type="entry name" value="HTH_DTXR"/>
    <property type="match status" value="1"/>
</dbReference>
<protein>
    <recommendedName>
        <fullName evidence="11">Manganese transport regulator</fullName>
    </recommendedName>
</protein>
<dbReference type="SUPFAM" id="SSF47979">
    <property type="entry name" value="Iron-dependent repressor protein, dimerization domain"/>
    <property type="match status" value="1"/>
</dbReference>
<evidence type="ECO:0000256" key="10">
    <source>
        <dbReference type="ARBA" id="ARBA00023211"/>
    </source>
</evidence>
<evidence type="ECO:0000256" key="8">
    <source>
        <dbReference type="ARBA" id="ARBA00023159"/>
    </source>
</evidence>
<evidence type="ECO:0000256" key="5">
    <source>
        <dbReference type="ARBA" id="ARBA00022491"/>
    </source>
</evidence>
<evidence type="ECO:0000313" key="13">
    <source>
        <dbReference type="EMBL" id="MBM9432794.1"/>
    </source>
</evidence>
<dbReference type="EMBL" id="JAFFJS010000002">
    <property type="protein sequence ID" value="MBM9432794.1"/>
    <property type="molecule type" value="Genomic_DNA"/>
</dbReference>
<evidence type="ECO:0000256" key="9">
    <source>
        <dbReference type="ARBA" id="ARBA00023163"/>
    </source>
</evidence>
<gene>
    <name evidence="13" type="ORF">JVW63_03635</name>
</gene>
<sequence>MSATVQDYLKHIWAATEWSNEPVKTSSLARQMGLSASTVSETVARLARDGLVEHEKYQAIRLTPEGTAHALAMVRAHRLIETFLHSSLGYSWDEVHVEADAIEHAVSPRFIDAIDEFLGRPTHDPHGDPIPTRAGILPRTRAVPLREAADGIVTIVRVDDGDPELLREASRLGLHPGHTVTVVDGMVRGARDSENVGACADIVWVTDPSSHPPIP</sequence>
<dbReference type="Pfam" id="PF01325">
    <property type="entry name" value="Fe_dep_repress"/>
    <property type="match status" value="1"/>
</dbReference>
<dbReference type="InterPro" id="IPR022689">
    <property type="entry name" value="Iron_dep_repressor"/>
</dbReference>
<keyword evidence="6" id="KW-0805">Transcription regulation</keyword>
<dbReference type="PROSITE" id="PS50944">
    <property type="entry name" value="HTH_DTXR"/>
    <property type="match status" value="1"/>
</dbReference>
<evidence type="ECO:0000256" key="2">
    <source>
        <dbReference type="ARBA" id="ARBA00007871"/>
    </source>
</evidence>
<dbReference type="Proteomes" id="UP000705983">
    <property type="component" value="Unassembled WGS sequence"/>
</dbReference>
<comment type="caution">
    <text evidence="13">The sequence shown here is derived from an EMBL/GenBank/DDBJ whole genome shotgun (WGS) entry which is preliminary data.</text>
</comment>
<dbReference type="InterPro" id="IPR036421">
    <property type="entry name" value="Fe_dep_repressor_sf"/>
</dbReference>
<organism evidence="13 14">
    <name type="scientific">Flaviflexus equikiangi</name>
    <dbReference type="NCBI Taxonomy" id="2758573"/>
    <lineage>
        <taxon>Bacteria</taxon>
        <taxon>Bacillati</taxon>
        <taxon>Actinomycetota</taxon>
        <taxon>Actinomycetes</taxon>
        <taxon>Actinomycetales</taxon>
        <taxon>Actinomycetaceae</taxon>
        <taxon>Flaviflexus</taxon>
    </lineage>
</organism>
<dbReference type="Gene3D" id="1.10.10.10">
    <property type="entry name" value="Winged helix-like DNA-binding domain superfamily/Winged helix DNA-binding domain"/>
    <property type="match status" value="1"/>
</dbReference>
<dbReference type="PANTHER" id="PTHR33238">
    <property type="entry name" value="IRON (METAL) DEPENDENT REPRESSOR, DTXR FAMILY"/>
    <property type="match status" value="1"/>
</dbReference>
<dbReference type="SUPFAM" id="SSF46785">
    <property type="entry name" value="Winged helix' DNA-binding domain"/>
    <property type="match status" value="1"/>
</dbReference>
<dbReference type="InterPro" id="IPR007167">
    <property type="entry name" value="Fe-transptr_FeoA-like"/>
</dbReference>
<evidence type="ECO:0000256" key="11">
    <source>
        <dbReference type="ARBA" id="ARBA00032593"/>
    </source>
</evidence>
<evidence type="ECO:0000256" key="7">
    <source>
        <dbReference type="ARBA" id="ARBA00023125"/>
    </source>
</evidence>
<dbReference type="Gene3D" id="1.10.60.10">
    <property type="entry name" value="Iron dependent repressor, metal binding and dimerisation domain"/>
    <property type="match status" value="1"/>
</dbReference>
<name>A0ABS2THN4_9ACTO</name>
<comment type="similarity">
    <text evidence="2">Belongs to the DtxR/MntR family.</text>
</comment>
<keyword evidence="4" id="KW-0963">Cytoplasm</keyword>
<keyword evidence="5" id="KW-0678">Repressor</keyword>
<keyword evidence="8" id="KW-0010">Activator</keyword>
<accession>A0ABS2THN4</accession>
<keyword evidence="7" id="KW-0238">DNA-binding</keyword>
<evidence type="ECO:0000256" key="6">
    <source>
        <dbReference type="ARBA" id="ARBA00023015"/>
    </source>
</evidence>
<evidence type="ECO:0000313" key="14">
    <source>
        <dbReference type="Proteomes" id="UP000705983"/>
    </source>
</evidence>
<dbReference type="InterPro" id="IPR001367">
    <property type="entry name" value="Fe_dep_repressor"/>
</dbReference>
<dbReference type="Pfam" id="PF04023">
    <property type="entry name" value="FeoA"/>
    <property type="match status" value="1"/>
</dbReference>
<dbReference type="PANTHER" id="PTHR33238:SF11">
    <property type="entry name" value="TRANSCRIPTIONAL REGULATOR MNTR"/>
    <property type="match status" value="1"/>
</dbReference>
<evidence type="ECO:0000256" key="1">
    <source>
        <dbReference type="ARBA" id="ARBA00004496"/>
    </source>
</evidence>
<feature type="domain" description="HTH dtxR-type" evidence="12">
    <location>
        <begin position="1"/>
        <end position="63"/>
    </location>
</feature>
<dbReference type="InterPro" id="IPR022687">
    <property type="entry name" value="HTH_DTXR"/>
</dbReference>
<evidence type="ECO:0000256" key="4">
    <source>
        <dbReference type="ARBA" id="ARBA00022490"/>
    </source>
</evidence>